<feature type="binding site" evidence="16">
    <location>
        <position position="172"/>
    </location>
    <ligand>
        <name>NADP(+)</name>
        <dbReference type="ChEBI" id="CHEBI:58349"/>
    </ligand>
</feature>
<evidence type="ECO:0000256" key="15">
    <source>
        <dbReference type="PIRSR" id="PIRSR006769-1"/>
    </source>
</evidence>
<dbReference type="SUPFAM" id="SSF53927">
    <property type="entry name" value="Cytidine deaminase-like"/>
    <property type="match status" value="1"/>
</dbReference>
<comment type="cofactor">
    <cofactor evidence="14 17">
        <name>Zn(2+)</name>
        <dbReference type="ChEBI" id="CHEBI:29105"/>
    </cofactor>
    <text evidence="14 17">Binds 1 zinc ion.</text>
</comment>
<gene>
    <name evidence="19" type="primary">ribD</name>
    <name evidence="19" type="ORF">LKD22_06555</name>
</gene>
<comment type="caution">
    <text evidence="19">The sequence shown here is derived from an EMBL/GenBank/DDBJ whole genome shotgun (WGS) entry which is preliminary data.</text>
</comment>
<dbReference type="FunFam" id="3.40.140.10:FF:000025">
    <property type="entry name" value="Riboflavin biosynthesis protein RibD"/>
    <property type="match status" value="1"/>
</dbReference>
<comment type="pathway">
    <text evidence="2 14">Cofactor biosynthesis; riboflavin biosynthesis; 5-amino-6-(D-ribitylamino)uracil from GTP: step 2/4.</text>
</comment>
<comment type="catalytic activity">
    <reaction evidence="13 14">
        <text>2,5-diamino-6-hydroxy-4-(5-phosphoribosylamino)-pyrimidine + H2O + H(+) = 5-amino-6-(5-phospho-D-ribosylamino)uracil + NH4(+)</text>
        <dbReference type="Rhea" id="RHEA:21868"/>
        <dbReference type="ChEBI" id="CHEBI:15377"/>
        <dbReference type="ChEBI" id="CHEBI:15378"/>
        <dbReference type="ChEBI" id="CHEBI:28938"/>
        <dbReference type="ChEBI" id="CHEBI:58453"/>
        <dbReference type="ChEBI" id="CHEBI:58614"/>
        <dbReference type="EC" id="3.5.4.26"/>
    </reaction>
</comment>
<feature type="binding site" evidence="16">
    <location>
        <begin position="295"/>
        <end position="301"/>
    </location>
    <ligand>
        <name>NADP(+)</name>
        <dbReference type="ChEBI" id="CHEBI:58349"/>
    </ligand>
</feature>
<evidence type="ECO:0000256" key="1">
    <source>
        <dbReference type="ARBA" id="ARBA00002151"/>
    </source>
</evidence>
<evidence type="ECO:0000256" key="5">
    <source>
        <dbReference type="ARBA" id="ARBA00007417"/>
    </source>
</evidence>
<evidence type="ECO:0000256" key="7">
    <source>
        <dbReference type="ARBA" id="ARBA00022801"/>
    </source>
</evidence>
<dbReference type="GO" id="GO:0008703">
    <property type="term" value="F:5-amino-6-(5-phosphoribosylamino)uracil reductase activity"/>
    <property type="evidence" value="ECO:0007669"/>
    <property type="project" value="UniProtKB-EC"/>
</dbReference>
<keyword evidence="11" id="KW-0511">Multifunctional enzyme</keyword>
<dbReference type="Pfam" id="PF01872">
    <property type="entry name" value="RibD_C"/>
    <property type="match status" value="1"/>
</dbReference>
<name>A0AAW4VV34_9FIRM</name>
<feature type="binding site" evidence="16">
    <location>
        <position position="293"/>
    </location>
    <ligand>
        <name>substrate</name>
    </ligand>
</feature>
<dbReference type="Proteomes" id="UP001298753">
    <property type="component" value="Unassembled WGS sequence"/>
</dbReference>
<dbReference type="Pfam" id="PF00383">
    <property type="entry name" value="dCMP_cyt_deam_1"/>
    <property type="match status" value="1"/>
</dbReference>
<keyword evidence="9 14" id="KW-0521">NADP</keyword>
<dbReference type="GO" id="GO:0008835">
    <property type="term" value="F:diaminohydroxyphosphoribosylaminopyrimidine deaminase activity"/>
    <property type="evidence" value="ECO:0007669"/>
    <property type="project" value="UniProtKB-EC"/>
</dbReference>
<dbReference type="InterPro" id="IPR011549">
    <property type="entry name" value="RibD_C"/>
</dbReference>
<comment type="similarity">
    <text evidence="4 14">In the N-terminal section; belongs to the cytidine and deoxycytidylate deaminase family.</text>
</comment>
<dbReference type="Gene3D" id="3.40.430.10">
    <property type="entry name" value="Dihydrofolate Reductase, subunit A"/>
    <property type="match status" value="1"/>
</dbReference>
<dbReference type="PROSITE" id="PS51747">
    <property type="entry name" value="CYT_DCMP_DEAMINASES_2"/>
    <property type="match status" value="1"/>
</dbReference>
<dbReference type="EMBL" id="JAJEPX010000015">
    <property type="protein sequence ID" value="MCC2176786.1"/>
    <property type="molecule type" value="Genomic_DNA"/>
</dbReference>
<comment type="function">
    <text evidence="1 14">Converts 2,5-diamino-6-(ribosylamino)-4(3h)-pyrimidinone 5'-phosphate into 5-amino-6-(ribosylamino)-2,4(1h,3h)-pyrimidinedione 5'-phosphate.</text>
</comment>
<feature type="binding site" evidence="16">
    <location>
        <position position="170"/>
    </location>
    <ligand>
        <name>substrate</name>
    </ligand>
</feature>
<keyword evidence="20" id="KW-1185">Reference proteome</keyword>
<dbReference type="InterPro" id="IPR024072">
    <property type="entry name" value="DHFR-like_dom_sf"/>
</dbReference>
<dbReference type="PANTHER" id="PTHR38011">
    <property type="entry name" value="DIHYDROFOLATE REDUCTASE FAMILY PROTEIN (AFU_ORTHOLOGUE AFUA_8G06820)"/>
    <property type="match status" value="1"/>
</dbReference>
<evidence type="ECO:0000256" key="13">
    <source>
        <dbReference type="ARBA" id="ARBA00049886"/>
    </source>
</evidence>
<dbReference type="InterPro" id="IPR016193">
    <property type="entry name" value="Cytidine_deaminase-like"/>
</dbReference>
<protein>
    <recommendedName>
        <fullName evidence="14">Riboflavin biosynthesis protein RibD</fullName>
    </recommendedName>
    <domain>
        <recommendedName>
            <fullName evidence="14">Diaminohydroxyphosphoribosylaminopyrimidine deaminase</fullName>
            <shortName evidence="14">DRAP deaminase</shortName>
            <ecNumber evidence="14">3.5.4.26</ecNumber>
        </recommendedName>
        <alternativeName>
            <fullName evidence="14">Riboflavin-specific deaminase</fullName>
        </alternativeName>
    </domain>
    <domain>
        <recommendedName>
            <fullName evidence="14">5-amino-6-(5-phosphoribosylamino)uracil reductase</fullName>
            <ecNumber evidence="14">1.1.1.193</ecNumber>
        </recommendedName>
        <alternativeName>
            <fullName evidence="14">HTP reductase</fullName>
        </alternativeName>
    </domain>
</protein>
<reference evidence="19 20" key="1">
    <citation type="submission" date="2021-10" db="EMBL/GenBank/DDBJ databases">
        <title>Anaerobic single-cell dispensing facilitates the cultivation of human gut bacteria.</title>
        <authorList>
            <person name="Afrizal A."/>
        </authorList>
    </citation>
    <scope>NUCLEOTIDE SEQUENCE [LARGE SCALE GENOMIC DNA]</scope>
    <source>
        <strain evidence="19 20">CLA-AA-H270</strain>
    </source>
</reference>
<keyword evidence="8 14" id="KW-0862">Zinc</keyword>
<organism evidence="19 20">
    <name type="scientific">Agathobaculum butyriciproducens</name>
    <dbReference type="NCBI Taxonomy" id="1628085"/>
    <lineage>
        <taxon>Bacteria</taxon>
        <taxon>Bacillati</taxon>
        <taxon>Bacillota</taxon>
        <taxon>Clostridia</taxon>
        <taxon>Eubacteriales</taxon>
        <taxon>Butyricicoccaceae</taxon>
        <taxon>Agathobaculum</taxon>
    </lineage>
</organism>
<feature type="binding site" evidence="16">
    <location>
        <position position="186"/>
    </location>
    <ligand>
        <name>substrate</name>
    </ligand>
</feature>
<dbReference type="NCBIfam" id="TIGR00326">
    <property type="entry name" value="eubact_ribD"/>
    <property type="match status" value="1"/>
</dbReference>
<feature type="binding site" evidence="17">
    <location>
        <position position="77"/>
    </location>
    <ligand>
        <name>Zn(2+)</name>
        <dbReference type="ChEBI" id="CHEBI:29105"/>
        <note>catalytic</note>
    </ligand>
</feature>
<keyword evidence="14" id="KW-0686">Riboflavin biosynthesis</keyword>
<evidence type="ECO:0000256" key="11">
    <source>
        <dbReference type="ARBA" id="ARBA00023268"/>
    </source>
</evidence>
<feature type="binding site" evidence="16">
    <location>
        <position position="206"/>
    </location>
    <ligand>
        <name>substrate</name>
    </ligand>
</feature>
<keyword evidence="7 14" id="KW-0378">Hydrolase</keyword>
<evidence type="ECO:0000256" key="10">
    <source>
        <dbReference type="ARBA" id="ARBA00023002"/>
    </source>
</evidence>
<dbReference type="EC" id="1.1.1.193" evidence="14"/>
<feature type="binding site" evidence="16">
    <location>
        <position position="202"/>
    </location>
    <ligand>
        <name>NADP(+)</name>
        <dbReference type="ChEBI" id="CHEBI:58349"/>
    </ligand>
</feature>
<dbReference type="PIRSF" id="PIRSF006769">
    <property type="entry name" value="RibD"/>
    <property type="match status" value="1"/>
</dbReference>
<evidence type="ECO:0000256" key="17">
    <source>
        <dbReference type="PIRSR" id="PIRSR006769-3"/>
    </source>
</evidence>
<feature type="binding site" evidence="16">
    <location>
        <position position="209"/>
    </location>
    <ligand>
        <name>substrate</name>
    </ligand>
</feature>
<evidence type="ECO:0000256" key="2">
    <source>
        <dbReference type="ARBA" id="ARBA00004882"/>
    </source>
</evidence>
<feature type="binding site" evidence="16">
    <location>
        <position position="198"/>
    </location>
    <ligand>
        <name>NADP(+)</name>
        <dbReference type="ChEBI" id="CHEBI:58349"/>
    </ligand>
</feature>
<dbReference type="NCBIfam" id="TIGR00227">
    <property type="entry name" value="ribD_Cterm"/>
    <property type="match status" value="1"/>
</dbReference>
<evidence type="ECO:0000256" key="6">
    <source>
        <dbReference type="ARBA" id="ARBA00022723"/>
    </source>
</evidence>
<dbReference type="InterPro" id="IPR050765">
    <property type="entry name" value="Riboflavin_Biosynth_HTPR"/>
</dbReference>
<comment type="pathway">
    <text evidence="3 14">Cofactor biosynthesis; riboflavin biosynthesis; 5-amino-6-(D-ribitylamino)uracil from GTP: step 3/4.</text>
</comment>
<dbReference type="InterPro" id="IPR002125">
    <property type="entry name" value="CMP_dCMP_dom"/>
</dbReference>
<feature type="binding site" evidence="16">
    <location>
        <position position="156"/>
    </location>
    <ligand>
        <name>NADP(+)</name>
        <dbReference type="ChEBI" id="CHEBI:58349"/>
    </ligand>
</feature>
<evidence type="ECO:0000313" key="19">
    <source>
        <dbReference type="EMBL" id="MCC2176786.1"/>
    </source>
</evidence>
<evidence type="ECO:0000259" key="18">
    <source>
        <dbReference type="PROSITE" id="PS51747"/>
    </source>
</evidence>
<dbReference type="RefSeq" id="WP_227600609.1">
    <property type="nucleotide sequence ID" value="NZ_JAJEPX010000015.1"/>
</dbReference>
<comment type="similarity">
    <text evidence="5 14">In the C-terminal section; belongs to the HTP reductase family.</text>
</comment>
<feature type="binding site" evidence="16">
    <location>
        <position position="223"/>
    </location>
    <ligand>
        <name>NADP(+)</name>
        <dbReference type="ChEBI" id="CHEBI:58349"/>
    </ligand>
</feature>
<feature type="domain" description="CMP/dCMP-type deaminase" evidence="18">
    <location>
        <begin position="3"/>
        <end position="125"/>
    </location>
</feature>
<keyword evidence="6 14" id="KW-0479">Metal-binding</keyword>
<keyword evidence="10 14" id="KW-0560">Oxidoreductase</keyword>
<dbReference type="Gene3D" id="3.40.140.10">
    <property type="entry name" value="Cytidine Deaminase, domain 2"/>
    <property type="match status" value="1"/>
</dbReference>
<dbReference type="CDD" id="cd01284">
    <property type="entry name" value="Riboflavin_deaminase-reductase"/>
    <property type="match status" value="1"/>
</dbReference>
<comment type="catalytic activity">
    <reaction evidence="12 14">
        <text>5-amino-6-(5-phospho-D-ribitylamino)uracil + NADP(+) = 5-amino-6-(5-phospho-D-ribosylamino)uracil + NADPH + H(+)</text>
        <dbReference type="Rhea" id="RHEA:17845"/>
        <dbReference type="ChEBI" id="CHEBI:15378"/>
        <dbReference type="ChEBI" id="CHEBI:57783"/>
        <dbReference type="ChEBI" id="CHEBI:58349"/>
        <dbReference type="ChEBI" id="CHEBI:58421"/>
        <dbReference type="ChEBI" id="CHEBI:58453"/>
        <dbReference type="EC" id="1.1.1.193"/>
    </reaction>
</comment>
<dbReference type="EC" id="3.5.4.26" evidence="14"/>
<dbReference type="GO" id="GO:0050661">
    <property type="term" value="F:NADP binding"/>
    <property type="evidence" value="ECO:0007669"/>
    <property type="project" value="InterPro"/>
</dbReference>
<evidence type="ECO:0000256" key="12">
    <source>
        <dbReference type="ARBA" id="ARBA00049861"/>
    </source>
</evidence>
<feature type="binding site" evidence="17">
    <location>
        <position position="86"/>
    </location>
    <ligand>
        <name>Zn(2+)</name>
        <dbReference type="ChEBI" id="CHEBI:29105"/>
        <note>catalytic</note>
    </ligand>
</feature>
<evidence type="ECO:0000256" key="9">
    <source>
        <dbReference type="ARBA" id="ARBA00022857"/>
    </source>
</evidence>
<dbReference type="GeneID" id="98659639"/>
<evidence type="ECO:0000256" key="16">
    <source>
        <dbReference type="PIRSR" id="PIRSR006769-2"/>
    </source>
</evidence>
<evidence type="ECO:0000256" key="3">
    <source>
        <dbReference type="ARBA" id="ARBA00004910"/>
    </source>
</evidence>
<feature type="binding site" evidence="17">
    <location>
        <position position="52"/>
    </location>
    <ligand>
        <name>Zn(2+)</name>
        <dbReference type="ChEBI" id="CHEBI:29105"/>
        <note>catalytic</note>
    </ligand>
</feature>
<dbReference type="PANTHER" id="PTHR38011:SF7">
    <property type="entry name" value="2,5-DIAMINO-6-RIBOSYLAMINO-4(3H)-PYRIMIDINONE 5'-PHOSPHATE REDUCTASE"/>
    <property type="match status" value="1"/>
</dbReference>
<dbReference type="GO" id="GO:0009231">
    <property type="term" value="P:riboflavin biosynthetic process"/>
    <property type="evidence" value="ECO:0007669"/>
    <property type="project" value="UniProtKB-KW"/>
</dbReference>
<sequence length="361" mass="39371">MQEQKQEYMRRALALAQRGAGHVNPNPMVGCVIVKDGKIIGEGWHEHIGGLHAERNAFAHCTEDCTGADLYVTLEPCCHWGRTPPCTDAVIEHKIGRVFVGCLDPNPLVAGKGAQILRDAGIEVETGVCEDECRRVNEVFFHYITHKTPFVTLKYAMTLDGKIAAHTGDSRWVTGETARRHVHETRNRLPAIMVGIGTVLEDDPLLTCRIDGGRDPIRVICDSRARTPIDSRIVQTANKIPTYIAVVGQNERTAELERHGVHILECKTKNERVDLADLMRQLGALGIDGLLLEGGSALAFSALEAGVVHRVQAYIAPKIIGGAGAKSPVGGLGFDKMVQALPLKDVTCTPMDEDFLIEGRL</sequence>
<proteinExistence type="inferred from homology"/>
<dbReference type="GO" id="GO:0046872">
    <property type="term" value="F:metal ion binding"/>
    <property type="evidence" value="ECO:0007669"/>
    <property type="project" value="UniProtKB-KW"/>
</dbReference>
<evidence type="ECO:0000313" key="20">
    <source>
        <dbReference type="Proteomes" id="UP001298753"/>
    </source>
</evidence>
<evidence type="ECO:0000256" key="4">
    <source>
        <dbReference type="ARBA" id="ARBA00005259"/>
    </source>
</evidence>
<feature type="active site" description="Proton donor" evidence="15">
    <location>
        <position position="54"/>
    </location>
</feature>
<dbReference type="InterPro" id="IPR004794">
    <property type="entry name" value="Eubact_RibD"/>
</dbReference>
<evidence type="ECO:0000256" key="14">
    <source>
        <dbReference type="PIRNR" id="PIRNR006769"/>
    </source>
</evidence>
<dbReference type="InterPro" id="IPR002734">
    <property type="entry name" value="RibDG_C"/>
</dbReference>
<dbReference type="AlphaFoldDB" id="A0AAW4VV34"/>
<dbReference type="SUPFAM" id="SSF53597">
    <property type="entry name" value="Dihydrofolate reductase-like"/>
    <property type="match status" value="1"/>
</dbReference>
<accession>A0AAW4VV34</accession>
<evidence type="ECO:0000256" key="8">
    <source>
        <dbReference type="ARBA" id="ARBA00022833"/>
    </source>
</evidence>